<dbReference type="InterPro" id="IPR002104">
    <property type="entry name" value="Integrase_catalytic"/>
</dbReference>
<dbReference type="EMBL" id="LQYS01000062">
    <property type="protein sequence ID" value="KYD12397.1"/>
    <property type="molecule type" value="Genomic_DNA"/>
</dbReference>
<dbReference type="Pfam" id="PF00589">
    <property type="entry name" value="Phage_integrase"/>
    <property type="match status" value="1"/>
</dbReference>
<sequence>MAEKANLGKFGPHALRHTHAVMLLESGVDIKTVSDRLGHTKINMTADVYLHVSRKQEDEAVLKLEKYLDSSGG</sequence>
<gene>
    <name evidence="3" type="ORF">B4119_2903</name>
</gene>
<dbReference type="STRING" id="81408.B4119_2903"/>
<dbReference type="AlphaFoldDB" id="A0A150LJ87"/>
<dbReference type="GO" id="GO:0003677">
    <property type="term" value="F:DNA binding"/>
    <property type="evidence" value="ECO:0007669"/>
    <property type="project" value="InterPro"/>
</dbReference>
<protein>
    <recommendedName>
        <fullName evidence="2">Tyr recombinase domain-containing protein</fullName>
    </recommendedName>
</protein>
<evidence type="ECO:0000313" key="3">
    <source>
        <dbReference type="EMBL" id="KYD12397.1"/>
    </source>
</evidence>
<dbReference type="GO" id="GO:0015074">
    <property type="term" value="P:DNA integration"/>
    <property type="evidence" value="ECO:0007669"/>
    <property type="project" value="InterPro"/>
</dbReference>
<comment type="caution">
    <text evidence="3">The sequence shown here is derived from an EMBL/GenBank/DDBJ whole genome shotgun (WGS) entry which is preliminary data.</text>
</comment>
<dbReference type="Proteomes" id="UP000075455">
    <property type="component" value="Unassembled WGS sequence"/>
</dbReference>
<dbReference type="PATRIC" id="fig|81408.3.peg.4086"/>
<organism evidence="3 4">
    <name type="scientific">Saccharococcus caldoxylosilyticus</name>
    <dbReference type="NCBI Taxonomy" id="81408"/>
    <lineage>
        <taxon>Bacteria</taxon>
        <taxon>Bacillati</taxon>
        <taxon>Bacillota</taxon>
        <taxon>Bacilli</taxon>
        <taxon>Bacillales</taxon>
        <taxon>Anoxybacillaceae</taxon>
        <taxon>Saccharococcus</taxon>
    </lineage>
</organism>
<reference evidence="3 4" key="1">
    <citation type="submission" date="2016-01" db="EMBL/GenBank/DDBJ databases">
        <title>Draft Genome Sequences of Seven Thermophilic Sporeformers Isolated from Foods.</title>
        <authorList>
            <person name="Berendsen E.M."/>
            <person name="Wells-Bennik M.H."/>
            <person name="Krawcyk A.O."/>
            <person name="De Jong A."/>
            <person name="Holsappel S."/>
            <person name="Eijlander R.T."/>
            <person name="Kuipers O.P."/>
        </authorList>
    </citation>
    <scope>NUCLEOTIDE SEQUENCE [LARGE SCALE GENOMIC DNA]</scope>
    <source>
        <strain evidence="3 4">B4119</strain>
    </source>
</reference>
<evidence type="ECO:0000256" key="1">
    <source>
        <dbReference type="ARBA" id="ARBA00023172"/>
    </source>
</evidence>
<evidence type="ECO:0000313" key="4">
    <source>
        <dbReference type="Proteomes" id="UP000075455"/>
    </source>
</evidence>
<keyword evidence="1" id="KW-0233">DNA recombination</keyword>
<feature type="domain" description="Tyr recombinase" evidence="2">
    <location>
        <begin position="1"/>
        <end position="63"/>
    </location>
</feature>
<dbReference type="InterPro" id="IPR013762">
    <property type="entry name" value="Integrase-like_cat_sf"/>
</dbReference>
<accession>A0A150LJ87</accession>
<dbReference type="Gene3D" id="1.10.443.10">
    <property type="entry name" value="Intergrase catalytic core"/>
    <property type="match status" value="1"/>
</dbReference>
<dbReference type="InterPro" id="IPR011010">
    <property type="entry name" value="DNA_brk_join_enz"/>
</dbReference>
<proteinExistence type="predicted"/>
<dbReference type="GO" id="GO:0006310">
    <property type="term" value="P:DNA recombination"/>
    <property type="evidence" value="ECO:0007669"/>
    <property type="project" value="UniProtKB-KW"/>
</dbReference>
<evidence type="ECO:0000259" key="2">
    <source>
        <dbReference type="PROSITE" id="PS51898"/>
    </source>
</evidence>
<dbReference type="PROSITE" id="PS51898">
    <property type="entry name" value="TYR_RECOMBINASE"/>
    <property type="match status" value="1"/>
</dbReference>
<dbReference type="SUPFAM" id="SSF56349">
    <property type="entry name" value="DNA breaking-rejoining enzymes"/>
    <property type="match status" value="1"/>
</dbReference>
<name>A0A150LJ87_9BACL</name>